<protein>
    <submittedName>
        <fullName evidence="1">Uncharacterized protein</fullName>
    </submittedName>
</protein>
<dbReference type="Proteomes" id="UP001196413">
    <property type="component" value="Unassembled WGS sequence"/>
</dbReference>
<keyword evidence="2" id="KW-1185">Reference proteome</keyword>
<gene>
    <name evidence="1" type="ORF">KIN20_010644</name>
</gene>
<name>A0AAD5QLY3_PARTN</name>
<proteinExistence type="predicted"/>
<accession>A0AAD5QLY3</accession>
<sequence length="55" mass="6073">MPPYRVACPFANVFVLAPLPEIRCSAAHLMQSSSLPLTNHAVFRFAETVIQLTTD</sequence>
<reference evidence="1" key="1">
    <citation type="submission" date="2021-06" db="EMBL/GenBank/DDBJ databases">
        <title>Parelaphostrongylus tenuis whole genome reference sequence.</title>
        <authorList>
            <person name="Garwood T.J."/>
            <person name="Larsen P.A."/>
            <person name="Fountain-Jones N.M."/>
            <person name="Garbe J.R."/>
            <person name="Macchietto M.G."/>
            <person name="Kania S.A."/>
            <person name="Gerhold R.W."/>
            <person name="Richards J.E."/>
            <person name="Wolf T.M."/>
        </authorList>
    </citation>
    <scope>NUCLEOTIDE SEQUENCE</scope>
    <source>
        <strain evidence="1">MNPRO001-30</strain>
        <tissue evidence="1">Meninges</tissue>
    </source>
</reference>
<dbReference type="AlphaFoldDB" id="A0AAD5QLY3"/>
<organism evidence="1 2">
    <name type="scientific">Parelaphostrongylus tenuis</name>
    <name type="common">Meningeal worm</name>
    <dbReference type="NCBI Taxonomy" id="148309"/>
    <lineage>
        <taxon>Eukaryota</taxon>
        <taxon>Metazoa</taxon>
        <taxon>Ecdysozoa</taxon>
        <taxon>Nematoda</taxon>
        <taxon>Chromadorea</taxon>
        <taxon>Rhabditida</taxon>
        <taxon>Rhabditina</taxon>
        <taxon>Rhabditomorpha</taxon>
        <taxon>Strongyloidea</taxon>
        <taxon>Metastrongylidae</taxon>
        <taxon>Parelaphostrongylus</taxon>
    </lineage>
</organism>
<dbReference type="EMBL" id="JAHQIW010001877">
    <property type="protein sequence ID" value="KAJ1353875.1"/>
    <property type="molecule type" value="Genomic_DNA"/>
</dbReference>
<evidence type="ECO:0000313" key="1">
    <source>
        <dbReference type="EMBL" id="KAJ1353875.1"/>
    </source>
</evidence>
<evidence type="ECO:0000313" key="2">
    <source>
        <dbReference type="Proteomes" id="UP001196413"/>
    </source>
</evidence>
<comment type="caution">
    <text evidence="1">The sequence shown here is derived from an EMBL/GenBank/DDBJ whole genome shotgun (WGS) entry which is preliminary data.</text>
</comment>